<evidence type="ECO:0000256" key="2">
    <source>
        <dbReference type="ARBA" id="ARBA00022723"/>
    </source>
</evidence>
<dbReference type="Gene3D" id="1.10.220.150">
    <property type="entry name" value="Arf GTPase activating protein"/>
    <property type="match status" value="1"/>
</dbReference>
<dbReference type="Gene3D" id="1.10.8.10">
    <property type="entry name" value="DNA helicase RuvA subunit, C-terminal domain"/>
    <property type="match status" value="2"/>
</dbReference>
<dbReference type="CDD" id="cd08204">
    <property type="entry name" value="ArfGap"/>
    <property type="match status" value="1"/>
</dbReference>
<dbReference type="SMART" id="SM00105">
    <property type="entry name" value="ArfGap"/>
    <property type="match status" value="1"/>
</dbReference>
<dbReference type="InterPro" id="IPR001164">
    <property type="entry name" value="ArfGAP_dom"/>
</dbReference>
<dbReference type="PROSITE" id="PS50030">
    <property type="entry name" value="UBA"/>
    <property type="match status" value="2"/>
</dbReference>
<feature type="region of interest" description="Disordered" evidence="6">
    <location>
        <begin position="258"/>
        <end position="292"/>
    </location>
</feature>
<feature type="domain" description="UBA" evidence="7">
    <location>
        <begin position="167"/>
        <end position="209"/>
    </location>
</feature>
<feature type="domain" description="UBA" evidence="7">
    <location>
        <begin position="217"/>
        <end position="257"/>
    </location>
</feature>
<dbReference type="SUPFAM" id="SSF57863">
    <property type="entry name" value="ArfGap/RecO-like zinc finger"/>
    <property type="match status" value="1"/>
</dbReference>
<feature type="region of interest" description="Disordered" evidence="6">
    <location>
        <begin position="374"/>
        <end position="406"/>
    </location>
</feature>
<evidence type="ECO:0000256" key="5">
    <source>
        <dbReference type="PROSITE-ProRule" id="PRU00288"/>
    </source>
</evidence>
<evidence type="ECO:0000256" key="6">
    <source>
        <dbReference type="SAM" id="MobiDB-lite"/>
    </source>
</evidence>
<feature type="compositionally biased region" description="Low complexity" evidence="6">
    <location>
        <begin position="259"/>
        <end position="277"/>
    </location>
</feature>
<proteinExistence type="predicted"/>
<keyword evidence="1" id="KW-0343">GTPase activation</keyword>
<feature type="region of interest" description="Disordered" evidence="6">
    <location>
        <begin position="426"/>
        <end position="446"/>
    </location>
</feature>
<evidence type="ECO:0000259" key="8">
    <source>
        <dbReference type="PROSITE" id="PS50115"/>
    </source>
</evidence>
<dbReference type="InterPro" id="IPR009060">
    <property type="entry name" value="UBA-like_sf"/>
</dbReference>
<reference evidence="9" key="1">
    <citation type="submission" date="2022-07" db="EMBL/GenBank/DDBJ databases">
        <title>Phylogenomic reconstructions and comparative analyses of Kickxellomycotina fungi.</title>
        <authorList>
            <person name="Reynolds N.K."/>
            <person name="Stajich J.E."/>
            <person name="Barry K."/>
            <person name="Grigoriev I.V."/>
            <person name="Crous P."/>
            <person name="Smith M.E."/>
        </authorList>
    </citation>
    <scope>NUCLEOTIDE SEQUENCE</scope>
    <source>
        <strain evidence="9">NBRC 105413</strain>
    </source>
</reference>
<dbReference type="GO" id="GO:0008270">
    <property type="term" value="F:zinc ion binding"/>
    <property type="evidence" value="ECO:0007669"/>
    <property type="project" value="UniProtKB-KW"/>
</dbReference>
<dbReference type="CDD" id="cd14270">
    <property type="entry name" value="UBA"/>
    <property type="match status" value="2"/>
</dbReference>
<dbReference type="InterPro" id="IPR015940">
    <property type="entry name" value="UBA"/>
</dbReference>
<dbReference type="SUPFAM" id="SSF46934">
    <property type="entry name" value="UBA-like"/>
    <property type="match status" value="2"/>
</dbReference>
<name>A0A9W7XMG3_9FUNG</name>
<dbReference type="AlphaFoldDB" id="A0A9W7XMG3"/>
<dbReference type="SMART" id="SM00165">
    <property type="entry name" value="UBA"/>
    <property type="match status" value="2"/>
</dbReference>
<evidence type="ECO:0000256" key="4">
    <source>
        <dbReference type="ARBA" id="ARBA00022833"/>
    </source>
</evidence>
<dbReference type="InterPro" id="IPR038508">
    <property type="entry name" value="ArfGAP_dom_sf"/>
</dbReference>
<dbReference type="PROSITE" id="PS50115">
    <property type="entry name" value="ARFGAP"/>
    <property type="match status" value="1"/>
</dbReference>
<comment type="caution">
    <text evidence="9">The sequence shown here is derived from an EMBL/GenBank/DDBJ whole genome shotgun (WGS) entry which is preliminary data.</text>
</comment>
<evidence type="ECO:0000313" key="9">
    <source>
        <dbReference type="EMBL" id="KAJ1645875.1"/>
    </source>
</evidence>
<keyword evidence="2" id="KW-0479">Metal-binding</keyword>
<evidence type="ECO:0000313" key="10">
    <source>
        <dbReference type="Proteomes" id="UP001145021"/>
    </source>
</evidence>
<keyword evidence="10" id="KW-1185">Reference proteome</keyword>
<dbReference type="Pfam" id="PF01412">
    <property type="entry name" value="ArfGap"/>
    <property type="match status" value="1"/>
</dbReference>
<organism evidence="9 10">
    <name type="scientific">Coemansia asiatica</name>
    <dbReference type="NCBI Taxonomy" id="1052880"/>
    <lineage>
        <taxon>Eukaryota</taxon>
        <taxon>Fungi</taxon>
        <taxon>Fungi incertae sedis</taxon>
        <taxon>Zoopagomycota</taxon>
        <taxon>Kickxellomycotina</taxon>
        <taxon>Kickxellomycetes</taxon>
        <taxon>Kickxellales</taxon>
        <taxon>Kickxellaceae</taxon>
        <taxon>Coemansia</taxon>
    </lineage>
</organism>
<gene>
    <name evidence="9" type="primary">GTS1</name>
    <name evidence="9" type="ORF">LPJ64_002582</name>
</gene>
<keyword evidence="4" id="KW-0862">Zinc</keyword>
<dbReference type="Pfam" id="PF00627">
    <property type="entry name" value="UBA"/>
    <property type="match status" value="1"/>
</dbReference>
<dbReference type="PANTHER" id="PTHR45705:SF1">
    <property type="entry name" value="FI20236P1"/>
    <property type="match status" value="1"/>
</dbReference>
<dbReference type="GO" id="GO:0005096">
    <property type="term" value="F:GTPase activator activity"/>
    <property type="evidence" value="ECO:0007669"/>
    <property type="project" value="UniProtKB-KW"/>
</dbReference>
<dbReference type="PANTHER" id="PTHR45705">
    <property type="entry name" value="FI20236P1"/>
    <property type="match status" value="1"/>
</dbReference>
<dbReference type="GO" id="GO:0005737">
    <property type="term" value="C:cytoplasm"/>
    <property type="evidence" value="ECO:0007669"/>
    <property type="project" value="TreeGrafter"/>
</dbReference>
<accession>A0A9W7XMG3</accession>
<protein>
    <submittedName>
        <fullName evidence="9">Gtpase activating protein</fullName>
    </submittedName>
</protein>
<dbReference type="Proteomes" id="UP001145021">
    <property type="component" value="Unassembled WGS sequence"/>
</dbReference>
<evidence type="ECO:0000259" key="7">
    <source>
        <dbReference type="PROSITE" id="PS50030"/>
    </source>
</evidence>
<evidence type="ECO:0000256" key="3">
    <source>
        <dbReference type="ARBA" id="ARBA00022771"/>
    </source>
</evidence>
<feature type="domain" description="Arf-GAP" evidence="8">
    <location>
        <begin position="17"/>
        <end position="134"/>
    </location>
</feature>
<dbReference type="InterPro" id="IPR037278">
    <property type="entry name" value="ARFGAP/RecO"/>
</dbReference>
<sequence length="458" mass="48127">MVVVTDKEKKRLAEKHKKLLAELAKQPGNNACADCGASGPRWASWNLGVFLCIRCGGFHRHMGTHISKVKSINLDNWTPEQIEHFCRIGNKRANEYFNPRPELHTAPRSDRDVERFIRDKYERRLFVDPHNGVADPTVSDANGSSAEAPGFSQMSNPQQHRLSVSGAADEASALTRLREMGFPSVRDNHAALKRFNFNVDAAAAYLRGESPRPRITQSDARVQQLAKMGFDHAGQNAQALELCDGDINRAIELLLSDNAPPRTTAPAPASAAGPFSPKKTPAPVSPSAKPATAGLLDGDDFFGGSASPALSSPVAATASASTKPVASSNLNDLLGGLSIASAPAPAPAPAQAAASTQKQQDLFGDFGDFFSANSPTNNVSSTPVAPQTTGSSAKTAAAPQPSQGGQTLFDNDFIMSLYAKSPANSISASSPATGSKPAAGSQNGSSAADAFKGLDFFM</sequence>
<dbReference type="PRINTS" id="PR00405">
    <property type="entry name" value="REVINTRACTNG"/>
</dbReference>
<dbReference type="FunFam" id="1.10.220.150:FF:000009">
    <property type="entry name" value="stromal membrane-associated protein 1 isoform X1"/>
    <property type="match status" value="1"/>
</dbReference>
<keyword evidence="3 5" id="KW-0863">Zinc-finger</keyword>
<evidence type="ECO:0000256" key="1">
    <source>
        <dbReference type="ARBA" id="ARBA00022468"/>
    </source>
</evidence>
<dbReference type="EMBL" id="JANBOH010000085">
    <property type="protein sequence ID" value="KAJ1645875.1"/>
    <property type="molecule type" value="Genomic_DNA"/>
</dbReference>
<dbReference type="InterPro" id="IPR051718">
    <property type="entry name" value="ARF_GTPase-activating"/>
</dbReference>